<dbReference type="CDD" id="cd04905">
    <property type="entry name" value="ACT_CM-PDT"/>
    <property type="match status" value="1"/>
</dbReference>
<feature type="domain" description="Prephenate dehydratase" evidence="21">
    <location>
        <begin position="95"/>
        <end position="270"/>
    </location>
</feature>
<evidence type="ECO:0000256" key="2">
    <source>
        <dbReference type="ARBA" id="ARBA00002364"/>
    </source>
</evidence>
<dbReference type="InterPro" id="IPR010957">
    <property type="entry name" value="G/b/e-P-prot_chorismate_mutase"/>
</dbReference>
<dbReference type="UniPathway" id="UPA00120">
    <property type="reaction ID" value="UER00203"/>
</dbReference>
<dbReference type="PANTHER" id="PTHR21022">
    <property type="entry name" value="PREPHENATE DEHYDRATASE P PROTEIN"/>
    <property type="match status" value="1"/>
</dbReference>
<evidence type="ECO:0000256" key="19">
    <source>
        <dbReference type="PIRSR" id="PIRSR001500-2"/>
    </source>
</evidence>
<evidence type="ECO:0000256" key="3">
    <source>
        <dbReference type="ARBA" id="ARBA00004496"/>
    </source>
</evidence>
<gene>
    <name evidence="23" type="ORF">CAL12_18940</name>
</gene>
<evidence type="ECO:0000256" key="8">
    <source>
        <dbReference type="ARBA" id="ARBA00014401"/>
    </source>
</evidence>
<dbReference type="InterPro" id="IPR002701">
    <property type="entry name" value="CM_II_prokaryot"/>
</dbReference>
<dbReference type="InterPro" id="IPR036979">
    <property type="entry name" value="CM_dom_sf"/>
</dbReference>
<dbReference type="SUPFAM" id="SSF55021">
    <property type="entry name" value="ACT-like"/>
    <property type="match status" value="1"/>
</dbReference>
<evidence type="ECO:0000256" key="16">
    <source>
        <dbReference type="ARBA" id="ARBA00031175"/>
    </source>
</evidence>
<dbReference type="STRING" id="1416806.CAL12_18940"/>
<accession>A0A1W6YP39</accession>
<protein>
    <recommendedName>
        <fullName evidence="8">Bifunctional chorismate mutase/prephenate dehydratase</fullName>
        <ecNumber evidence="7">4.2.1.51</ecNumber>
        <ecNumber evidence="6">5.4.99.5</ecNumber>
    </recommendedName>
    <alternativeName>
        <fullName evidence="17">Chorismate mutase-prephenate dehydratase</fullName>
    </alternativeName>
    <alternativeName>
        <fullName evidence="16">p-protein</fullName>
    </alternativeName>
</protein>
<dbReference type="UniPathway" id="UPA00121">
    <property type="reaction ID" value="UER00345"/>
</dbReference>
<dbReference type="SUPFAM" id="SSF48600">
    <property type="entry name" value="Chorismate mutase II"/>
    <property type="match status" value="1"/>
</dbReference>
<evidence type="ECO:0000313" key="24">
    <source>
        <dbReference type="Proteomes" id="UP000194151"/>
    </source>
</evidence>
<evidence type="ECO:0000256" key="13">
    <source>
        <dbReference type="ARBA" id="ARBA00023235"/>
    </source>
</evidence>
<dbReference type="InterPro" id="IPR045865">
    <property type="entry name" value="ACT-like_dom_sf"/>
</dbReference>
<dbReference type="Pfam" id="PF01842">
    <property type="entry name" value="ACT"/>
    <property type="match status" value="1"/>
</dbReference>
<dbReference type="InterPro" id="IPR018528">
    <property type="entry name" value="Preph_deHydtase_CS"/>
</dbReference>
<dbReference type="GO" id="GO:0009094">
    <property type="term" value="P:L-phenylalanine biosynthetic process"/>
    <property type="evidence" value="ECO:0007669"/>
    <property type="project" value="UniProtKB-UniPathway"/>
</dbReference>
<dbReference type="InterPro" id="IPR001086">
    <property type="entry name" value="Preph_deHydtase"/>
</dbReference>
<dbReference type="Proteomes" id="UP000194151">
    <property type="component" value="Chromosome"/>
</dbReference>
<dbReference type="GO" id="GO:0004106">
    <property type="term" value="F:chorismate mutase activity"/>
    <property type="evidence" value="ECO:0007669"/>
    <property type="project" value="UniProtKB-EC"/>
</dbReference>
<dbReference type="InterPro" id="IPR036263">
    <property type="entry name" value="Chorismate_II_sf"/>
</dbReference>
<keyword evidence="24" id="KW-1185">Reference proteome</keyword>
<keyword evidence="14" id="KW-0456">Lyase</keyword>
<dbReference type="KEGG" id="bgv:CAL12_18940"/>
<comment type="catalytic activity">
    <reaction evidence="18">
        <text>prephenate + H(+) = 3-phenylpyruvate + CO2 + H2O</text>
        <dbReference type="Rhea" id="RHEA:21648"/>
        <dbReference type="ChEBI" id="CHEBI:15377"/>
        <dbReference type="ChEBI" id="CHEBI:15378"/>
        <dbReference type="ChEBI" id="CHEBI:16526"/>
        <dbReference type="ChEBI" id="CHEBI:18005"/>
        <dbReference type="ChEBI" id="CHEBI:29934"/>
        <dbReference type="EC" id="4.2.1.51"/>
    </reaction>
</comment>
<comment type="pathway">
    <text evidence="4">Amino-acid biosynthesis; L-phenylalanine biosynthesis; phenylpyruvate from prephenate: step 1/1.</text>
</comment>
<dbReference type="PIRSF" id="PIRSF001500">
    <property type="entry name" value="Chor_mut_pdt_Ppr"/>
    <property type="match status" value="1"/>
</dbReference>
<keyword evidence="15" id="KW-0511">Multifunctional enzyme</keyword>
<dbReference type="FunFam" id="3.30.70.260:FF:000012">
    <property type="entry name" value="Prephenate dehydratase"/>
    <property type="match status" value="1"/>
</dbReference>
<dbReference type="InterPro" id="IPR008242">
    <property type="entry name" value="Chor_mutase/pphenate_deHydtase"/>
</dbReference>
<comment type="pathway">
    <text evidence="5">Metabolic intermediate biosynthesis; prephenate biosynthesis; prephenate from chorismate: step 1/1.</text>
</comment>
<proteinExistence type="predicted"/>
<dbReference type="RefSeq" id="WP_086066048.1">
    <property type="nucleotide sequence ID" value="NZ_CP021108.1"/>
</dbReference>
<dbReference type="CDD" id="cd13630">
    <property type="entry name" value="PBP2_PDT_1"/>
    <property type="match status" value="1"/>
</dbReference>
<evidence type="ECO:0000313" key="23">
    <source>
        <dbReference type="EMBL" id="ARP82689.1"/>
    </source>
</evidence>
<dbReference type="NCBIfam" id="TIGR01807">
    <property type="entry name" value="CM_P2"/>
    <property type="match status" value="1"/>
</dbReference>
<dbReference type="PROSITE" id="PS51171">
    <property type="entry name" value="PREPHENATE_DEHYDR_3"/>
    <property type="match status" value="1"/>
</dbReference>
<evidence type="ECO:0000256" key="14">
    <source>
        <dbReference type="ARBA" id="ARBA00023239"/>
    </source>
</evidence>
<dbReference type="PROSITE" id="PS00858">
    <property type="entry name" value="PREPHENATE_DEHYDR_2"/>
    <property type="match status" value="1"/>
</dbReference>
<feature type="domain" description="Chorismate mutase" evidence="20">
    <location>
        <begin position="3"/>
        <end position="95"/>
    </location>
</feature>
<comment type="function">
    <text evidence="2">Catalyzes the Claisen rearrangement of chorismate to prephenate and the decarboxylation/dehydration of prephenate to phenylpyruvate.</text>
</comment>
<keyword evidence="9" id="KW-0963">Cytoplasm</keyword>
<evidence type="ECO:0000256" key="7">
    <source>
        <dbReference type="ARBA" id="ARBA00013147"/>
    </source>
</evidence>
<evidence type="ECO:0000259" key="21">
    <source>
        <dbReference type="PROSITE" id="PS51171"/>
    </source>
</evidence>
<dbReference type="GO" id="GO:0046417">
    <property type="term" value="P:chorismate metabolic process"/>
    <property type="evidence" value="ECO:0007669"/>
    <property type="project" value="InterPro"/>
</dbReference>
<dbReference type="Pfam" id="PF01817">
    <property type="entry name" value="CM_2"/>
    <property type="match status" value="1"/>
</dbReference>
<evidence type="ECO:0000256" key="4">
    <source>
        <dbReference type="ARBA" id="ARBA00004741"/>
    </source>
</evidence>
<dbReference type="OrthoDB" id="9802281at2"/>
<reference evidence="23 24" key="1">
    <citation type="submission" date="2017-05" db="EMBL/GenBank/DDBJ databases">
        <title>Complete and WGS of Bordetella genogroups.</title>
        <authorList>
            <person name="Spilker T."/>
            <person name="LiPuma J."/>
        </authorList>
    </citation>
    <scope>NUCLEOTIDE SEQUENCE [LARGE SCALE GENOMIC DNA]</scope>
    <source>
        <strain evidence="23 24">AU19157</strain>
    </source>
</reference>
<dbReference type="PROSITE" id="PS51168">
    <property type="entry name" value="CHORISMATE_MUT_2"/>
    <property type="match status" value="1"/>
</dbReference>
<feature type="site" description="Essential for prephenate dehydratase activity" evidence="19">
    <location>
        <position position="263"/>
    </location>
</feature>
<dbReference type="AlphaFoldDB" id="A0A1W6YP39"/>
<dbReference type="GO" id="GO:0005737">
    <property type="term" value="C:cytoplasm"/>
    <property type="evidence" value="ECO:0007669"/>
    <property type="project" value="UniProtKB-SubCell"/>
</dbReference>
<evidence type="ECO:0000259" key="20">
    <source>
        <dbReference type="PROSITE" id="PS51168"/>
    </source>
</evidence>
<dbReference type="PROSITE" id="PS51671">
    <property type="entry name" value="ACT"/>
    <property type="match status" value="1"/>
</dbReference>
<evidence type="ECO:0000256" key="1">
    <source>
        <dbReference type="ARBA" id="ARBA00000824"/>
    </source>
</evidence>
<name>A0A1W6YP39_9BORD</name>
<evidence type="ECO:0000256" key="17">
    <source>
        <dbReference type="ARBA" id="ARBA00031520"/>
    </source>
</evidence>
<dbReference type="InterPro" id="IPR002912">
    <property type="entry name" value="ACT_dom"/>
</dbReference>
<dbReference type="SMART" id="SM00830">
    <property type="entry name" value="CM_2"/>
    <property type="match status" value="1"/>
</dbReference>
<keyword evidence="11" id="KW-0057">Aromatic amino acid biosynthesis</keyword>
<keyword evidence="12" id="KW-0584">Phenylalanine biosynthesis</keyword>
<dbReference type="GO" id="GO:0004664">
    <property type="term" value="F:prephenate dehydratase activity"/>
    <property type="evidence" value="ECO:0007669"/>
    <property type="project" value="UniProtKB-EC"/>
</dbReference>
<dbReference type="EC" id="4.2.1.51" evidence="7"/>
<comment type="subcellular location">
    <subcellularLocation>
        <location evidence="3">Cytoplasm</location>
    </subcellularLocation>
</comment>
<evidence type="ECO:0000256" key="6">
    <source>
        <dbReference type="ARBA" id="ARBA00012404"/>
    </source>
</evidence>
<evidence type="ECO:0000256" key="15">
    <source>
        <dbReference type="ARBA" id="ARBA00023268"/>
    </source>
</evidence>
<dbReference type="NCBIfam" id="NF008865">
    <property type="entry name" value="PRK11898.1"/>
    <property type="match status" value="1"/>
</dbReference>
<organism evidence="23 24">
    <name type="scientific">Bordetella genomosp. 8</name>
    <dbReference type="NCBI Taxonomy" id="1416806"/>
    <lineage>
        <taxon>Bacteria</taxon>
        <taxon>Pseudomonadati</taxon>
        <taxon>Pseudomonadota</taxon>
        <taxon>Betaproteobacteria</taxon>
        <taxon>Burkholderiales</taxon>
        <taxon>Alcaligenaceae</taxon>
        <taxon>Bordetella</taxon>
    </lineage>
</organism>
<dbReference type="PANTHER" id="PTHR21022:SF19">
    <property type="entry name" value="PREPHENATE DEHYDRATASE-RELATED"/>
    <property type="match status" value="1"/>
</dbReference>
<comment type="catalytic activity">
    <reaction evidence="1">
        <text>chorismate = prephenate</text>
        <dbReference type="Rhea" id="RHEA:13897"/>
        <dbReference type="ChEBI" id="CHEBI:29748"/>
        <dbReference type="ChEBI" id="CHEBI:29934"/>
        <dbReference type="EC" id="5.4.99.5"/>
    </reaction>
</comment>
<evidence type="ECO:0000256" key="18">
    <source>
        <dbReference type="ARBA" id="ARBA00047848"/>
    </source>
</evidence>
<dbReference type="Gene3D" id="3.40.190.10">
    <property type="entry name" value="Periplasmic binding protein-like II"/>
    <property type="match status" value="2"/>
</dbReference>
<dbReference type="FunFam" id="3.40.190.10:FF:000029">
    <property type="entry name" value="Chorismate mutase/Prephenate dehydratase"/>
    <property type="match status" value="1"/>
</dbReference>
<evidence type="ECO:0000256" key="9">
    <source>
        <dbReference type="ARBA" id="ARBA00022490"/>
    </source>
</evidence>
<keyword evidence="10" id="KW-0028">Amino-acid biosynthesis</keyword>
<evidence type="ECO:0000256" key="11">
    <source>
        <dbReference type="ARBA" id="ARBA00023141"/>
    </source>
</evidence>
<feature type="domain" description="ACT" evidence="22">
    <location>
        <begin position="282"/>
        <end position="359"/>
    </location>
</feature>
<evidence type="ECO:0000256" key="10">
    <source>
        <dbReference type="ARBA" id="ARBA00022605"/>
    </source>
</evidence>
<dbReference type="Gene3D" id="1.20.59.10">
    <property type="entry name" value="Chorismate mutase"/>
    <property type="match status" value="1"/>
</dbReference>
<dbReference type="SUPFAM" id="SSF53850">
    <property type="entry name" value="Periplasmic binding protein-like II"/>
    <property type="match status" value="1"/>
</dbReference>
<evidence type="ECO:0000259" key="22">
    <source>
        <dbReference type="PROSITE" id="PS51671"/>
    </source>
</evidence>
<dbReference type="Gene3D" id="3.30.70.260">
    <property type="match status" value="1"/>
</dbReference>
<dbReference type="Pfam" id="PF00800">
    <property type="entry name" value="PDT"/>
    <property type="match status" value="1"/>
</dbReference>
<dbReference type="EMBL" id="CP021108">
    <property type="protein sequence ID" value="ARP82689.1"/>
    <property type="molecule type" value="Genomic_DNA"/>
</dbReference>
<dbReference type="EC" id="5.4.99.5" evidence="6"/>
<evidence type="ECO:0000256" key="12">
    <source>
        <dbReference type="ARBA" id="ARBA00023222"/>
    </source>
</evidence>
<evidence type="ECO:0000256" key="5">
    <source>
        <dbReference type="ARBA" id="ARBA00004817"/>
    </source>
</evidence>
<keyword evidence="13" id="KW-0413">Isomerase</keyword>
<sequence>MADSLAEKLRPLRERIDALDAQILDLLTQRARAAMEVGAVKHAENADGPVLRPDREAEVVRRLQQLNAGPIPREAVAAVWTEIISACRGLERGLTLAYLGPEGSYSEQAALEHFGHAVNRLPCPSFDEVFRALEAGQADVGMVPVENSTEGAVNRTLDLLLNTSLTVMGERSLVIRHCLMSQSGTLDGVKAVMAHPQALAQCQVWLGRNCPELARAAASSNAEAARVAAQDPTVAAIAGESAADTWGLRVVSAGIQDDPHNRTRFLALGSIPSQPTGNDKTSLIMAVPNRAGAVYDMLAPLAENKVSMTRFESRPARTGQWEYYFYVDVLGHAQDPHVARAFDALRAQVAYFKLLGSYPAQ</sequence>